<feature type="domain" description="Gamma-butyrobetaine hydroxylase-like N-terminal" evidence="3">
    <location>
        <begin position="15"/>
        <end position="97"/>
    </location>
</feature>
<dbReference type="EMBL" id="CP041730">
    <property type="protein sequence ID" value="QDQ26462.1"/>
    <property type="molecule type" value="Genomic_DNA"/>
</dbReference>
<accession>A0A516SE73</accession>
<keyword evidence="5" id="KW-1185">Reference proteome</keyword>
<organism evidence="4 5">
    <name type="scientific">Chitinimonas arctica</name>
    <dbReference type="NCBI Taxonomy" id="2594795"/>
    <lineage>
        <taxon>Bacteria</taxon>
        <taxon>Pseudomonadati</taxon>
        <taxon>Pseudomonadota</taxon>
        <taxon>Betaproteobacteria</taxon>
        <taxon>Neisseriales</taxon>
        <taxon>Chitinibacteraceae</taxon>
        <taxon>Chitinimonas</taxon>
    </lineage>
</organism>
<dbReference type="OrthoDB" id="9794178at2"/>
<evidence type="ECO:0000256" key="1">
    <source>
        <dbReference type="ARBA" id="ARBA00022723"/>
    </source>
</evidence>
<dbReference type="AlphaFoldDB" id="A0A516SE73"/>
<dbReference type="Proteomes" id="UP000317550">
    <property type="component" value="Chromosome"/>
</dbReference>
<gene>
    <name evidence="4" type="ORF">FNU76_08845</name>
</gene>
<name>A0A516SE73_9NEIS</name>
<evidence type="ECO:0000259" key="3">
    <source>
        <dbReference type="Pfam" id="PF06155"/>
    </source>
</evidence>
<sequence>MAGLHPNSPTPTELTLHAASRVLELTFDNGAHFSLPCEYLRVFSPSAEVRGHGGPMRTIAGKRTVAIVAVEPVGHYAVKLVFDDGHDSGLYGWDTLYELGRDQEANWNDYLQRLAGAGLSRDYP</sequence>
<dbReference type="PANTHER" id="PTHR35303">
    <property type="entry name" value="OS02G0197800 PROTEIN"/>
    <property type="match status" value="1"/>
</dbReference>
<dbReference type="GO" id="GO:0046872">
    <property type="term" value="F:metal ion binding"/>
    <property type="evidence" value="ECO:0007669"/>
    <property type="project" value="UniProtKB-KW"/>
</dbReference>
<dbReference type="InterPro" id="IPR038492">
    <property type="entry name" value="GBBH-like_N_sf"/>
</dbReference>
<proteinExistence type="predicted"/>
<reference evidence="5" key="1">
    <citation type="submission" date="2019-07" db="EMBL/GenBank/DDBJ databases">
        <title>Chitinimonas sp. nov., isolated from Ny-Alesund, arctica soil.</title>
        <authorList>
            <person name="Xu Q."/>
            <person name="Peng F."/>
        </authorList>
    </citation>
    <scope>NUCLEOTIDE SEQUENCE [LARGE SCALE GENOMIC DNA]</scope>
    <source>
        <strain evidence="5">R3-44</strain>
    </source>
</reference>
<dbReference type="Pfam" id="PF06155">
    <property type="entry name" value="GBBH-like_N"/>
    <property type="match status" value="1"/>
</dbReference>
<dbReference type="KEGG" id="cari:FNU76_08845"/>
<keyword evidence="1" id="KW-0479">Metal-binding</keyword>
<evidence type="ECO:0000256" key="2">
    <source>
        <dbReference type="ARBA" id="ARBA00023004"/>
    </source>
</evidence>
<evidence type="ECO:0000313" key="5">
    <source>
        <dbReference type="Proteomes" id="UP000317550"/>
    </source>
</evidence>
<keyword evidence="2" id="KW-0408">Iron</keyword>
<protein>
    <submittedName>
        <fullName evidence="4">DUF971 domain-containing protein</fullName>
    </submittedName>
</protein>
<dbReference type="PANTHER" id="PTHR35303:SF5">
    <property type="entry name" value="OS02G0197800 PROTEIN"/>
    <property type="match status" value="1"/>
</dbReference>
<dbReference type="Gene3D" id="3.30.2020.30">
    <property type="match status" value="1"/>
</dbReference>
<evidence type="ECO:0000313" key="4">
    <source>
        <dbReference type="EMBL" id="QDQ26462.1"/>
    </source>
</evidence>
<dbReference type="RefSeq" id="WP_144277856.1">
    <property type="nucleotide sequence ID" value="NZ_CP041730.1"/>
</dbReference>
<dbReference type="InterPro" id="IPR010376">
    <property type="entry name" value="GBBH-like_N"/>
</dbReference>